<dbReference type="AlphaFoldDB" id="A0A0D0D087"/>
<feature type="non-terminal residue" evidence="2">
    <location>
        <position position="127"/>
    </location>
</feature>
<protein>
    <submittedName>
        <fullName evidence="2">Uncharacterized protein</fullName>
    </submittedName>
</protein>
<dbReference type="OrthoDB" id="2685026at2759"/>
<evidence type="ECO:0000313" key="2">
    <source>
        <dbReference type="EMBL" id="KIK76926.1"/>
    </source>
</evidence>
<dbReference type="HOGENOM" id="CLU_158819_1_0_1"/>
<dbReference type="InParanoid" id="A0A0D0D087"/>
<reference evidence="2 3" key="1">
    <citation type="submission" date="2014-04" db="EMBL/GenBank/DDBJ databases">
        <authorList>
            <consortium name="DOE Joint Genome Institute"/>
            <person name="Kuo A."/>
            <person name="Kohler A."/>
            <person name="Jargeat P."/>
            <person name="Nagy L.G."/>
            <person name="Floudas D."/>
            <person name="Copeland A."/>
            <person name="Barry K.W."/>
            <person name="Cichocki N."/>
            <person name="Veneault-Fourrey C."/>
            <person name="LaButti K."/>
            <person name="Lindquist E.A."/>
            <person name="Lipzen A."/>
            <person name="Lundell T."/>
            <person name="Morin E."/>
            <person name="Murat C."/>
            <person name="Sun H."/>
            <person name="Tunlid A."/>
            <person name="Henrissat B."/>
            <person name="Grigoriev I.V."/>
            <person name="Hibbett D.S."/>
            <person name="Martin F."/>
            <person name="Nordberg H.P."/>
            <person name="Cantor M.N."/>
            <person name="Hua S.X."/>
        </authorList>
    </citation>
    <scope>NUCLEOTIDE SEQUENCE [LARGE SCALE GENOMIC DNA]</scope>
    <source>
        <strain evidence="2 3">Ve08.2h10</strain>
    </source>
</reference>
<gene>
    <name evidence="2" type="ORF">PAXRUDRAFT_96019</name>
</gene>
<reference evidence="3" key="2">
    <citation type="submission" date="2015-01" db="EMBL/GenBank/DDBJ databases">
        <title>Evolutionary Origins and Diversification of the Mycorrhizal Mutualists.</title>
        <authorList>
            <consortium name="DOE Joint Genome Institute"/>
            <consortium name="Mycorrhizal Genomics Consortium"/>
            <person name="Kohler A."/>
            <person name="Kuo A."/>
            <person name="Nagy L.G."/>
            <person name="Floudas D."/>
            <person name="Copeland A."/>
            <person name="Barry K.W."/>
            <person name="Cichocki N."/>
            <person name="Veneault-Fourrey C."/>
            <person name="LaButti K."/>
            <person name="Lindquist E.A."/>
            <person name="Lipzen A."/>
            <person name="Lundell T."/>
            <person name="Morin E."/>
            <person name="Murat C."/>
            <person name="Riley R."/>
            <person name="Ohm R."/>
            <person name="Sun H."/>
            <person name="Tunlid A."/>
            <person name="Henrissat B."/>
            <person name="Grigoriev I.V."/>
            <person name="Hibbett D.S."/>
            <person name="Martin F."/>
        </authorList>
    </citation>
    <scope>NUCLEOTIDE SEQUENCE [LARGE SCALE GENOMIC DNA]</scope>
    <source>
        <strain evidence="3">Ve08.2h10</strain>
    </source>
</reference>
<dbReference type="STRING" id="930991.A0A0D0D087"/>
<feature type="non-terminal residue" evidence="2">
    <location>
        <position position="1"/>
    </location>
</feature>
<feature type="region of interest" description="Disordered" evidence="1">
    <location>
        <begin position="89"/>
        <end position="127"/>
    </location>
</feature>
<evidence type="ECO:0000256" key="1">
    <source>
        <dbReference type="SAM" id="MobiDB-lite"/>
    </source>
</evidence>
<organism evidence="2 3">
    <name type="scientific">Paxillus rubicundulus Ve08.2h10</name>
    <dbReference type="NCBI Taxonomy" id="930991"/>
    <lineage>
        <taxon>Eukaryota</taxon>
        <taxon>Fungi</taxon>
        <taxon>Dikarya</taxon>
        <taxon>Basidiomycota</taxon>
        <taxon>Agaricomycotina</taxon>
        <taxon>Agaricomycetes</taxon>
        <taxon>Agaricomycetidae</taxon>
        <taxon>Boletales</taxon>
        <taxon>Paxilineae</taxon>
        <taxon>Paxillaceae</taxon>
        <taxon>Paxillus</taxon>
    </lineage>
</organism>
<name>A0A0D0D087_9AGAM</name>
<keyword evidence="3" id="KW-1185">Reference proteome</keyword>
<evidence type="ECO:0000313" key="3">
    <source>
        <dbReference type="Proteomes" id="UP000054538"/>
    </source>
</evidence>
<dbReference type="Proteomes" id="UP000054538">
    <property type="component" value="Unassembled WGS sequence"/>
</dbReference>
<sequence length="127" mass="14738">EITGEPKAKMQWAYYFQNITQCYMVIVEGWPDSIPFANLSSVTSSLPQLEMLQCKWEMGTTYWKKLTEGKYSELRQKCNEQLESSELMETSCHTHSDKGKKCSHRSTEDLDDTPHGNKKYKSVETIE</sequence>
<feature type="compositionally biased region" description="Basic and acidic residues" evidence="1">
    <location>
        <begin position="92"/>
        <end position="127"/>
    </location>
</feature>
<dbReference type="EMBL" id="KN827229">
    <property type="protein sequence ID" value="KIK76926.1"/>
    <property type="molecule type" value="Genomic_DNA"/>
</dbReference>
<accession>A0A0D0D087</accession>
<proteinExistence type="predicted"/>